<evidence type="ECO:0000313" key="2">
    <source>
        <dbReference type="EMBL" id="KUI70285.1"/>
    </source>
</evidence>
<sequence>MVMATQDGAEPSKTTLHFSFYLLEAGKTSCVVDNGFIDMNLGTKMGLPKSDPPKGITAETRRREI</sequence>
<evidence type="ECO:0000256" key="1">
    <source>
        <dbReference type="SAM" id="MobiDB-lite"/>
    </source>
</evidence>
<dbReference type="AlphaFoldDB" id="A0A194W2M1"/>
<dbReference type="EMBL" id="CM003103">
    <property type="protein sequence ID" value="KUI70285.1"/>
    <property type="molecule type" value="Genomic_DNA"/>
</dbReference>
<proteinExistence type="predicted"/>
<accession>A0A194W2M1</accession>
<protein>
    <submittedName>
        <fullName evidence="2">Uncharacterized protein</fullName>
    </submittedName>
</protein>
<name>A0A194W2M1_CYTMA</name>
<evidence type="ECO:0000313" key="3">
    <source>
        <dbReference type="Proteomes" id="UP000078559"/>
    </source>
</evidence>
<dbReference type="Proteomes" id="UP000078559">
    <property type="component" value="Chromosome 6"/>
</dbReference>
<feature type="region of interest" description="Disordered" evidence="1">
    <location>
        <begin position="42"/>
        <end position="65"/>
    </location>
</feature>
<keyword evidence="3" id="KW-1185">Reference proteome</keyword>
<reference evidence="2" key="1">
    <citation type="submission" date="2014-12" db="EMBL/GenBank/DDBJ databases">
        <title>Genome Sequence of Valsa Canker Pathogens Uncovers a Specific Adaption of Colonization on Woody Bark.</title>
        <authorList>
            <person name="Yin Z."/>
            <person name="Liu H."/>
            <person name="Gao X."/>
            <person name="Li Z."/>
            <person name="Song N."/>
            <person name="Ke X."/>
            <person name="Dai Q."/>
            <person name="Wu Y."/>
            <person name="Sun Y."/>
            <person name="Xu J.-R."/>
            <person name="Kang Z.K."/>
            <person name="Wang L."/>
            <person name="Huang L."/>
        </authorList>
    </citation>
    <scope>NUCLEOTIDE SEQUENCE [LARGE SCALE GENOMIC DNA]</scope>
    <source>
        <strain evidence="2">03-8</strain>
    </source>
</reference>
<gene>
    <name evidence="2" type="ORF">VM1G_05956</name>
</gene>
<organism evidence="2 3">
    <name type="scientific">Cytospora mali</name>
    <name type="common">Apple Valsa canker fungus</name>
    <name type="synonym">Valsa mali</name>
    <dbReference type="NCBI Taxonomy" id="578113"/>
    <lineage>
        <taxon>Eukaryota</taxon>
        <taxon>Fungi</taxon>
        <taxon>Dikarya</taxon>
        <taxon>Ascomycota</taxon>
        <taxon>Pezizomycotina</taxon>
        <taxon>Sordariomycetes</taxon>
        <taxon>Sordariomycetidae</taxon>
        <taxon>Diaporthales</taxon>
        <taxon>Cytosporaceae</taxon>
        <taxon>Cytospora</taxon>
    </lineage>
</organism>